<dbReference type="Proteomes" id="UP000030686">
    <property type="component" value="Unassembled WGS sequence"/>
</dbReference>
<dbReference type="OrthoDB" id="4368013at2759"/>
<gene>
    <name evidence="1" type="ORF">PROQFM164_S03g000935</name>
</gene>
<evidence type="ECO:0000313" key="2">
    <source>
        <dbReference type="Proteomes" id="UP000030686"/>
    </source>
</evidence>
<dbReference type="AlphaFoldDB" id="W6QDQ6"/>
<sequence>MIPSVFDGSHAESESSISEFAVSSKSCRSVFNDELKARFSTYKVLITDNSSLLELEAFSTRLRKCLERFDNLHTVGLAHYTTSFLLDPRQEKVRFLGWRRLFNQVDFRFGSKNLEPLHGSGSVMDKIISLASSRLLQTLSGTNRKITKLQTCNPDCCGKIAPEILPTEEQYSSVQSVLGDLEDLYVCIAFRIIKPAYVMSTT</sequence>
<reference evidence="1" key="1">
    <citation type="journal article" date="2014" name="Nat. Commun.">
        <title>Multiple recent horizontal transfers of a large genomic region in cheese making fungi.</title>
        <authorList>
            <person name="Cheeseman K."/>
            <person name="Ropars J."/>
            <person name="Renault P."/>
            <person name="Dupont J."/>
            <person name="Gouzy J."/>
            <person name="Branca A."/>
            <person name="Abraham A.L."/>
            <person name="Ceppi M."/>
            <person name="Conseiller E."/>
            <person name="Debuchy R."/>
            <person name="Malagnac F."/>
            <person name="Goarin A."/>
            <person name="Silar P."/>
            <person name="Lacoste S."/>
            <person name="Sallet E."/>
            <person name="Bensimon A."/>
            <person name="Giraud T."/>
            <person name="Brygoo Y."/>
        </authorList>
    </citation>
    <scope>NUCLEOTIDE SEQUENCE [LARGE SCALE GENOMIC DNA]</scope>
    <source>
        <strain evidence="1">FM164</strain>
    </source>
</reference>
<dbReference type="STRING" id="1365484.W6QDQ6"/>
<protein>
    <submittedName>
        <fullName evidence="1">Genomic scaffold, ProqFM164S03</fullName>
    </submittedName>
</protein>
<keyword evidence="2" id="KW-1185">Reference proteome</keyword>
<organism evidence="1 2">
    <name type="scientific">Penicillium roqueforti (strain FM164)</name>
    <dbReference type="NCBI Taxonomy" id="1365484"/>
    <lineage>
        <taxon>Eukaryota</taxon>
        <taxon>Fungi</taxon>
        <taxon>Dikarya</taxon>
        <taxon>Ascomycota</taxon>
        <taxon>Pezizomycotina</taxon>
        <taxon>Eurotiomycetes</taxon>
        <taxon>Eurotiomycetidae</taxon>
        <taxon>Eurotiales</taxon>
        <taxon>Aspergillaceae</taxon>
        <taxon>Penicillium</taxon>
    </lineage>
</organism>
<accession>W6QDQ6</accession>
<evidence type="ECO:0000313" key="1">
    <source>
        <dbReference type="EMBL" id="CDM34211.1"/>
    </source>
</evidence>
<dbReference type="EMBL" id="HG792017">
    <property type="protein sequence ID" value="CDM34211.1"/>
    <property type="molecule type" value="Genomic_DNA"/>
</dbReference>
<name>W6QDQ6_PENRF</name>
<proteinExistence type="predicted"/>